<dbReference type="InterPro" id="IPR006074">
    <property type="entry name" value="GTP1-OBG_CS"/>
</dbReference>
<dbReference type="PROSITE" id="PS51883">
    <property type="entry name" value="OBG"/>
    <property type="match status" value="1"/>
</dbReference>
<evidence type="ECO:0000256" key="8">
    <source>
        <dbReference type="HAMAP-Rule" id="MF_01454"/>
    </source>
</evidence>
<sequence length="337" mass="38041">MLIINVFIFNMLNKFTDFIKIYCKSGDGGSGIIHFRKEKFINRGGPDGGDGGKGGNILIRGNNKLFTIYHLKYKKHIIAENGKNGGRNRITGSNGKDSIIEVPIGTIVKDIYNNIIIEILNNNEEKILLFGGKGGKGNCHFKNSLCKTPFYSEKGESGKEFIFVLELKILADVGLIGLPNSGKSTLISMITSSKPKIDNYPFTTLNTNIGVLNYKNFKKIVIADIPGIIKGASKGKGLGFEFLKHIQRNKIIVFILSAEVIYYKKYYNIIINELNFFDKNILKKKRLLVISKSDLLDQELKYEIIKELPKFEKYIFISSFSKEGLYELIYYICNILS</sequence>
<feature type="binding site" evidence="8">
    <location>
        <begin position="224"/>
        <end position="227"/>
    </location>
    <ligand>
        <name>GTP</name>
        <dbReference type="ChEBI" id="CHEBI:37565"/>
    </ligand>
</feature>
<dbReference type="NCBIfam" id="NF008956">
    <property type="entry name" value="PRK12299.1"/>
    <property type="match status" value="1"/>
</dbReference>
<dbReference type="EMBL" id="CP001981">
    <property type="protein sequence ID" value="ADE35459.1"/>
    <property type="molecule type" value="Genomic_DNA"/>
</dbReference>
<evidence type="ECO:0000256" key="5">
    <source>
        <dbReference type="ARBA" id="ARBA00022801"/>
    </source>
</evidence>
<dbReference type="GO" id="GO:0005525">
    <property type="term" value="F:GTP binding"/>
    <property type="evidence" value="ECO:0007669"/>
    <property type="project" value="UniProtKB-UniRule"/>
</dbReference>
<dbReference type="GO" id="GO:0000287">
    <property type="term" value="F:magnesium ion binding"/>
    <property type="evidence" value="ECO:0007669"/>
    <property type="project" value="InterPro"/>
</dbReference>
<evidence type="ECO:0000256" key="6">
    <source>
        <dbReference type="ARBA" id="ARBA00022842"/>
    </source>
</evidence>
<evidence type="ECO:0000313" key="12">
    <source>
        <dbReference type="Proteomes" id="UP000008245"/>
    </source>
</evidence>
<feature type="binding site" evidence="8">
    <location>
        <position position="184"/>
    </location>
    <ligand>
        <name>Mg(2+)</name>
        <dbReference type="ChEBI" id="CHEBI:18420"/>
    </ligand>
</feature>
<dbReference type="Gene3D" id="3.40.50.300">
    <property type="entry name" value="P-loop containing nucleotide triphosphate hydrolases"/>
    <property type="match status" value="1"/>
</dbReference>
<dbReference type="InterPro" id="IPR006169">
    <property type="entry name" value="GTP1_OBG_dom"/>
</dbReference>
<dbReference type="Pfam" id="PF01018">
    <property type="entry name" value="GTP1_OBG"/>
    <property type="match status" value="1"/>
</dbReference>
<dbReference type="InterPro" id="IPR031167">
    <property type="entry name" value="G_OBG"/>
</dbReference>
<dbReference type="PROSITE" id="PS00905">
    <property type="entry name" value="GTP1_OBG"/>
    <property type="match status" value="1"/>
</dbReference>
<dbReference type="PRINTS" id="PR00326">
    <property type="entry name" value="GTP1OBG"/>
</dbReference>
<evidence type="ECO:0000259" key="9">
    <source>
        <dbReference type="PROSITE" id="PS51710"/>
    </source>
</evidence>
<dbReference type="InterPro" id="IPR027417">
    <property type="entry name" value="P-loop_NTPase"/>
</dbReference>
<dbReference type="PANTHER" id="PTHR11702:SF31">
    <property type="entry name" value="MITOCHONDRIAL RIBOSOME-ASSOCIATED GTPASE 2"/>
    <property type="match status" value="1"/>
</dbReference>
<dbReference type="CDD" id="cd01898">
    <property type="entry name" value="Obg"/>
    <property type="match status" value="1"/>
</dbReference>
<dbReference type="Pfam" id="PF01926">
    <property type="entry name" value="MMR_HSR1"/>
    <property type="match status" value="1"/>
</dbReference>
<feature type="binding site" evidence="8">
    <location>
        <begin position="291"/>
        <end position="294"/>
    </location>
    <ligand>
        <name>GTP</name>
        <dbReference type="ChEBI" id="CHEBI:37565"/>
    </ligand>
</feature>
<evidence type="ECO:0000256" key="2">
    <source>
        <dbReference type="ARBA" id="ARBA00022490"/>
    </source>
</evidence>
<keyword evidence="6 8" id="KW-0460">Magnesium</keyword>
<dbReference type="HAMAP" id="MF_01454">
    <property type="entry name" value="GTPase_Obg"/>
    <property type="match status" value="1"/>
</dbReference>
<dbReference type="InterPro" id="IPR036726">
    <property type="entry name" value="GTP1_OBG_dom_sf"/>
</dbReference>
<dbReference type="SUPFAM" id="SSF52540">
    <property type="entry name" value="P-loop containing nucleoside triphosphate hydrolases"/>
    <property type="match status" value="1"/>
</dbReference>
<keyword evidence="2 8" id="KW-0963">Cytoplasm</keyword>
<dbReference type="NCBIfam" id="TIGR00231">
    <property type="entry name" value="small_GTP"/>
    <property type="match status" value="1"/>
</dbReference>
<evidence type="ECO:0000256" key="1">
    <source>
        <dbReference type="ARBA" id="ARBA00007699"/>
    </source>
</evidence>
<feature type="domain" description="Obg" evidence="10">
    <location>
        <begin position="13"/>
        <end position="170"/>
    </location>
</feature>
<dbReference type="InterPro" id="IPR005225">
    <property type="entry name" value="Small_GTP-bd"/>
</dbReference>
<dbReference type="PROSITE" id="PS51710">
    <property type="entry name" value="G_OBG"/>
    <property type="match status" value="1"/>
</dbReference>
<name>D5D8T7_KARMD</name>
<accession>D5D8T7</accession>
<evidence type="ECO:0000313" key="11">
    <source>
        <dbReference type="EMBL" id="ADE35459.1"/>
    </source>
</evidence>
<dbReference type="GO" id="GO:0003924">
    <property type="term" value="F:GTPase activity"/>
    <property type="evidence" value="ECO:0007669"/>
    <property type="project" value="UniProtKB-UniRule"/>
</dbReference>
<dbReference type="GO" id="GO:0043022">
    <property type="term" value="F:ribosome binding"/>
    <property type="evidence" value="ECO:0007669"/>
    <property type="project" value="UniProtKB-ARBA"/>
</dbReference>
<dbReference type="PIRSF" id="PIRSF002401">
    <property type="entry name" value="GTP_bd_Obg/CgtA"/>
    <property type="match status" value="1"/>
</dbReference>
<dbReference type="PANTHER" id="PTHR11702">
    <property type="entry name" value="DEVELOPMENTALLY REGULATED GTP-BINDING PROTEIN-RELATED"/>
    <property type="match status" value="1"/>
</dbReference>
<feature type="binding site" evidence="8">
    <location>
        <begin position="202"/>
        <end position="206"/>
    </location>
    <ligand>
        <name>GTP</name>
        <dbReference type="ChEBI" id="CHEBI:37565"/>
    </ligand>
</feature>
<dbReference type="GO" id="GO:0042254">
    <property type="term" value="P:ribosome biogenesis"/>
    <property type="evidence" value="ECO:0007669"/>
    <property type="project" value="UniProtKB-UniRule"/>
</dbReference>
<comment type="subcellular location">
    <subcellularLocation>
        <location evidence="8">Cytoplasm</location>
    </subcellularLocation>
</comment>
<organism evidence="11 12">
    <name type="scientific">Karelsulcia muelleri (strain DMIN)</name>
    <name type="common">Sulcia muelleri</name>
    <dbReference type="NCBI Taxonomy" id="641892"/>
    <lineage>
        <taxon>Bacteria</taxon>
        <taxon>Pseudomonadati</taxon>
        <taxon>Bacteroidota</taxon>
        <taxon>Flavobacteriia</taxon>
        <taxon>Flavobacteriales</taxon>
        <taxon>Candidatus Karelsulcia</taxon>
    </lineage>
</organism>
<feature type="binding site" evidence="8">
    <location>
        <begin position="177"/>
        <end position="184"/>
    </location>
    <ligand>
        <name>GTP</name>
        <dbReference type="ChEBI" id="CHEBI:37565"/>
    </ligand>
</feature>
<dbReference type="GO" id="GO:0005737">
    <property type="term" value="C:cytoplasm"/>
    <property type="evidence" value="ECO:0007669"/>
    <property type="project" value="UniProtKB-SubCell"/>
</dbReference>
<dbReference type="InterPro" id="IPR014100">
    <property type="entry name" value="GTP-bd_Obg/CgtA"/>
</dbReference>
<keyword evidence="4 8" id="KW-0547">Nucleotide-binding</keyword>
<dbReference type="InterPro" id="IPR045086">
    <property type="entry name" value="OBG_GTPase"/>
</dbReference>
<dbReference type="EC" id="3.6.5.-" evidence="8"/>
<proteinExistence type="inferred from homology"/>
<evidence type="ECO:0000256" key="3">
    <source>
        <dbReference type="ARBA" id="ARBA00022723"/>
    </source>
</evidence>
<evidence type="ECO:0000256" key="7">
    <source>
        <dbReference type="ARBA" id="ARBA00023134"/>
    </source>
</evidence>
<dbReference type="NCBIfam" id="TIGR02729">
    <property type="entry name" value="Obg_CgtA"/>
    <property type="match status" value="1"/>
</dbReference>
<dbReference type="SUPFAM" id="SSF82051">
    <property type="entry name" value="Obg GTP-binding protein N-terminal domain"/>
    <property type="match status" value="1"/>
</dbReference>
<keyword evidence="5 8" id="KW-0378">Hydrolase</keyword>
<keyword evidence="7 8" id="KW-0342">GTP-binding</keyword>
<keyword evidence="3 8" id="KW-0479">Metal-binding</keyword>
<protein>
    <recommendedName>
        <fullName evidence="8">GTPase Obg</fullName>
        <ecNumber evidence="8">3.6.5.-</ecNumber>
    </recommendedName>
    <alternativeName>
        <fullName evidence="8">GTP-binding protein Obg</fullName>
    </alternativeName>
</protein>
<comment type="subunit">
    <text evidence="8">Monomer.</text>
</comment>
<dbReference type="AlphaFoldDB" id="D5D8T7"/>
<dbReference type="Proteomes" id="UP000008245">
    <property type="component" value="Chromosome"/>
</dbReference>
<feature type="domain" description="OBG-type G" evidence="9">
    <location>
        <begin position="171"/>
        <end position="337"/>
    </location>
</feature>
<dbReference type="FunFam" id="2.70.210.12:FF:000001">
    <property type="entry name" value="GTPase Obg"/>
    <property type="match status" value="1"/>
</dbReference>
<comment type="function">
    <text evidence="8">An essential GTPase which binds GTP, GDP and possibly (p)ppGpp with moderate affinity, with high nucleotide exchange rates and a fairly low GTP hydrolysis rate. Plays a role in control of the cell cycle, stress response, ribosome biogenesis and in those bacteria that undergo differentiation, in morphogenesis control.</text>
</comment>
<evidence type="ECO:0000256" key="4">
    <source>
        <dbReference type="ARBA" id="ARBA00022741"/>
    </source>
</evidence>
<feature type="binding site" evidence="8">
    <location>
        <position position="204"/>
    </location>
    <ligand>
        <name>Mg(2+)</name>
        <dbReference type="ChEBI" id="CHEBI:18420"/>
    </ligand>
</feature>
<reference evidence="11 12" key="1">
    <citation type="journal article" date="2010" name="PLoS ONE">
        <title>One bacterial cell, one complete genome.</title>
        <authorList>
            <person name="Woyke T."/>
            <person name="Tighe D."/>
            <person name="Mavromatis K."/>
            <person name="Clum A."/>
            <person name="Copeland A."/>
            <person name="Schackwitz W."/>
            <person name="Lapidus A."/>
            <person name="Wu D."/>
            <person name="McCutcheon J.P."/>
            <person name="McDonald B.R."/>
            <person name="Moran N.A."/>
            <person name="Bristow J."/>
            <person name="Cheng J.F."/>
        </authorList>
    </citation>
    <scope>NUCLEOTIDE SEQUENCE [LARGE SCALE GENOMIC DNA]</scope>
    <source>
        <strain evidence="11 12">DMIN</strain>
    </source>
</reference>
<dbReference type="InterPro" id="IPR006073">
    <property type="entry name" value="GTP-bd"/>
</dbReference>
<comment type="cofactor">
    <cofactor evidence="8">
        <name>Mg(2+)</name>
        <dbReference type="ChEBI" id="CHEBI:18420"/>
    </cofactor>
</comment>
<feature type="binding site" evidence="8">
    <location>
        <begin position="318"/>
        <end position="320"/>
    </location>
    <ligand>
        <name>GTP</name>
        <dbReference type="ChEBI" id="CHEBI:37565"/>
    </ligand>
</feature>
<dbReference type="HOGENOM" id="CLU_011747_2_0_10"/>
<dbReference type="Gene3D" id="2.70.210.12">
    <property type="entry name" value="GTP1/OBG domain"/>
    <property type="match status" value="1"/>
</dbReference>
<evidence type="ECO:0000259" key="10">
    <source>
        <dbReference type="PROSITE" id="PS51883"/>
    </source>
</evidence>
<gene>
    <name evidence="8" type="primary">obg</name>
    <name evidence="11" type="ordered locus">DMIN_01760</name>
</gene>
<dbReference type="KEGG" id="smh:DMIN_01760"/>
<comment type="similarity">
    <text evidence="1 8">Belongs to the TRAFAC class OBG-HflX-like GTPase superfamily. OBG GTPase family.</text>
</comment>